<dbReference type="EMBL" id="PVZC01000012">
    <property type="protein sequence ID" value="PRX92003.1"/>
    <property type="molecule type" value="Genomic_DNA"/>
</dbReference>
<protein>
    <submittedName>
        <fullName evidence="2">Uncharacterized protein</fullName>
    </submittedName>
</protein>
<sequence length="236" mass="26504">MTGHPVALWHTPTLAPVATRVDREGRTWLRWPGREPMWVHSLHRDGESVPTQVDDLAPLGGWTVHGYWVGAIHEPEAGPPDLVVRCTSECWWCRDGEDHIRAACGLPPRPITPTERQANPGARAVADRPRPSGRPIPRGDRQAAVETLVDSVLHHYAIACGQTEEQQDPLLADILTLVLRDSESIERAERRFLRDEVRAMTRDASPDARAALVKVCQMIQERGVTFRPGYDRDPYE</sequence>
<name>A0A2T0PSY0_9ACTN</name>
<proteinExistence type="predicted"/>
<keyword evidence="3" id="KW-1185">Reference proteome</keyword>
<dbReference type="AlphaFoldDB" id="A0A2T0PSY0"/>
<evidence type="ECO:0000256" key="1">
    <source>
        <dbReference type="SAM" id="MobiDB-lite"/>
    </source>
</evidence>
<accession>A0A2T0PSY0</accession>
<dbReference type="Proteomes" id="UP000237846">
    <property type="component" value="Unassembled WGS sequence"/>
</dbReference>
<evidence type="ECO:0000313" key="3">
    <source>
        <dbReference type="Proteomes" id="UP000237846"/>
    </source>
</evidence>
<comment type="caution">
    <text evidence="2">The sequence shown here is derived from an EMBL/GenBank/DDBJ whole genome shotgun (WGS) entry which is preliminary data.</text>
</comment>
<feature type="region of interest" description="Disordered" evidence="1">
    <location>
        <begin position="108"/>
        <end position="140"/>
    </location>
</feature>
<reference evidence="2 3" key="1">
    <citation type="submission" date="2018-03" db="EMBL/GenBank/DDBJ databases">
        <title>Genomic Encyclopedia of Archaeal and Bacterial Type Strains, Phase II (KMG-II): from individual species to whole genera.</title>
        <authorList>
            <person name="Goeker M."/>
        </authorList>
    </citation>
    <scope>NUCLEOTIDE SEQUENCE [LARGE SCALE GENOMIC DNA]</scope>
    <source>
        <strain evidence="2 3">DSM 45601</strain>
    </source>
</reference>
<gene>
    <name evidence="2" type="ORF">CLV72_11276</name>
</gene>
<evidence type="ECO:0000313" key="2">
    <source>
        <dbReference type="EMBL" id="PRX92003.1"/>
    </source>
</evidence>
<organism evidence="2 3">
    <name type="scientific">Allonocardiopsis opalescens</name>
    <dbReference type="NCBI Taxonomy" id="1144618"/>
    <lineage>
        <taxon>Bacteria</taxon>
        <taxon>Bacillati</taxon>
        <taxon>Actinomycetota</taxon>
        <taxon>Actinomycetes</taxon>
        <taxon>Streptosporangiales</taxon>
        <taxon>Allonocardiopsis</taxon>
    </lineage>
</organism>